<evidence type="ECO:0000313" key="2">
    <source>
        <dbReference type="EMBL" id="RXR29493.1"/>
    </source>
</evidence>
<dbReference type="GO" id="GO:0004252">
    <property type="term" value="F:serine-type endopeptidase activity"/>
    <property type="evidence" value="ECO:0007669"/>
    <property type="project" value="InterPro"/>
</dbReference>
<gene>
    <name evidence="2" type="ORF">EQG66_05955</name>
</gene>
<keyword evidence="3" id="KW-1185">Reference proteome</keyword>
<keyword evidence="2" id="KW-0378">Hydrolase</keyword>
<dbReference type="PANTHER" id="PTHR43019">
    <property type="entry name" value="SERINE ENDOPROTEASE DEGS"/>
    <property type="match status" value="1"/>
</dbReference>
<sequence length="425" mass="45780">MRLMWVLSGLAAIPSPAFAGRITIPEAAVATALPARTETRPVQFSRLTIRIERGDPIGVTRFGLLCLGEAEMKWKSRGNELSTNAFQAAFRDELRQLGYDVVSNSDSLFDSEENDRAEYQIGATITMLSIDVCRPNSSLGDSVSARGSVLLQIDWQLYDRLARSVVARARTFQGYEQKTASAGGLTAILVSAFAQNVRALAASRQLLKLLVGPRREASITRAPSAGLPPIAMSVPSQGVAQLAKAVGSTILVETGSGHGSGFLISRDGYFLTNHHVVGGSKYVKLRWSDGLEALGEVIRTDKGRDVALIKGDPRDRAPLKIAEKPPEVGANVYAIGAPLDRKFQNSVTRGIFSARRIEDGYSFWQSDVAVNPGNSGGPLLNAQSDVVAITVSTYRTDNAPSGINFFIPAHEALEFLSIRPQISKP</sequence>
<keyword evidence="2" id="KW-0645">Protease</keyword>
<reference evidence="3" key="1">
    <citation type="submission" date="2019-01" db="EMBL/GenBank/DDBJ databases">
        <title>Cytophagaceae bacterium strain CAR-16.</title>
        <authorList>
            <person name="Chen W.-M."/>
        </authorList>
    </citation>
    <scope>NUCLEOTIDE SEQUENCE [LARGE SCALE GENOMIC DNA]</scope>
    <source>
        <strain evidence="3">CHR27</strain>
    </source>
</reference>
<accession>A0A4Q1KI77</accession>
<dbReference type="AlphaFoldDB" id="A0A4Q1KI77"/>
<name>A0A4Q1KI77_9SPHN</name>
<comment type="caution">
    <text evidence="2">The sequence shown here is derived from an EMBL/GenBank/DDBJ whole genome shotgun (WGS) entry which is preliminary data.</text>
</comment>
<dbReference type="PANTHER" id="PTHR43019:SF23">
    <property type="entry name" value="PROTEASE DO-LIKE 5, CHLOROPLASTIC"/>
    <property type="match status" value="1"/>
</dbReference>
<keyword evidence="1" id="KW-0732">Signal</keyword>
<organism evidence="2 3">
    <name type="scientific">Sphingobium fluviale</name>
    <dbReference type="NCBI Taxonomy" id="2506423"/>
    <lineage>
        <taxon>Bacteria</taxon>
        <taxon>Pseudomonadati</taxon>
        <taxon>Pseudomonadota</taxon>
        <taxon>Alphaproteobacteria</taxon>
        <taxon>Sphingomonadales</taxon>
        <taxon>Sphingomonadaceae</taxon>
        <taxon>Sphingobium</taxon>
    </lineage>
</organism>
<dbReference type="GO" id="GO:0006508">
    <property type="term" value="P:proteolysis"/>
    <property type="evidence" value="ECO:0007669"/>
    <property type="project" value="UniProtKB-KW"/>
</dbReference>
<dbReference type="Gene3D" id="2.40.10.120">
    <property type="match status" value="1"/>
</dbReference>
<dbReference type="OrthoDB" id="9766361at2"/>
<evidence type="ECO:0000256" key="1">
    <source>
        <dbReference type="SAM" id="SignalP"/>
    </source>
</evidence>
<dbReference type="InterPro" id="IPR001940">
    <property type="entry name" value="Peptidase_S1C"/>
</dbReference>
<dbReference type="RefSeq" id="WP_129403683.1">
    <property type="nucleotide sequence ID" value="NZ_SBKP01000004.1"/>
</dbReference>
<feature type="signal peptide" evidence="1">
    <location>
        <begin position="1"/>
        <end position="19"/>
    </location>
</feature>
<evidence type="ECO:0000313" key="3">
    <source>
        <dbReference type="Proteomes" id="UP000290958"/>
    </source>
</evidence>
<dbReference type="SUPFAM" id="SSF50494">
    <property type="entry name" value="Trypsin-like serine proteases"/>
    <property type="match status" value="1"/>
</dbReference>
<dbReference type="PRINTS" id="PR00834">
    <property type="entry name" value="PROTEASES2C"/>
</dbReference>
<dbReference type="EMBL" id="SBKP01000004">
    <property type="protein sequence ID" value="RXR29493.1"/>
    <property type="molecule type" value="Genomic_DNA"/>
</dbReference>
<feature type="chain" id="PRO_5020859354" evidence="1">
    <location>
        <begin position="20"/>
        <end position="425"/>
    </location>
</feature>
<dbReference type="Proteomes" id="UP000290958">
    <property type="component" value="Unassembled WGS sequence"/>
</dbReference>
<proteinExistence type="predicted"/>
<protein>
    <submittedName>
        <fullName evidence="2">Serine protease</fullName>
    </submittedName>
</protein>
<dbReference type="Pfam" id="PF13365">
    <property type="entry name" value="Trypsin_2"/>
    <property type="match status" value="1"/>
</dbReference>
<dbReference type="InterPro" id="IPR009003">
    <property type="entry name" value="Peptidase_S1_PA"/>
</dbReference>